<comment type="caution">
    <text evidence="2">The sequence shown here is derived from an EMBL/GenBank/DDBJ whole genome shotgun (WGS) entry which is preliminary data.</text>
</comment>
<accession>A0AB34KUU0</accession>
<feature type="transmembrane region" description="Helical" evidence="1">
    <location>
        <begin position="116"/>
        <end position="135"/>
    </location>
</feature>
<keyword evidence="3" id="KW-1185">Reference proteome</keyword>
<feature type="transmembrane region" description="Helical" evidence="1">
    <location>
        <begin position="281"/>
        <end position="305"/>
    </location>
</feature>
<dbReference type="EMBL" id="JAAQHG020000009">
    <property type="protein sequence ID" value="KAL1587807.1"/>
    <property type="molecule type" value="Genomic_DNA"/>
</dbReference>
<evidence type="ECO:0000313" key="3">
    <source>
        <dbReference type="Proteomes" id="UP000803884"/>
    </source>
</evidence>
<dbReference type="RefSeq" id="XP_069230912.1">
    <property type="nucleotide sequence ID" value="XM_069372218.1"/>
</dbReference>
<reference evidence="2 3" key="1">
    <citation type="journal article" date="2020" name="Microbiol. Resour. Announc.">
        <title>Draft Genome Sequence of a Cladosporium Species Isolated from the Mesophotic Ascidian Didemnum maculosum.</title>
        <authorList>
            <person name="Gioti A."/>
            <person name="Siaperas R."/>
            <person name="Nikolaivits E."/>
            <person name="Le Goff G."/>
            <person name="Ouazzani J."/>
            <person name="Kotoulas G."/>
            <person name="Topakas E."/>
        </authorList>
    </citation>
    <scope>NUCLEOTIDE SEQUENCE [LARGE SCALE GENOMIC DNA]</scope>
    <source>
        <strain evidence="2 3">TM138-S3</strain>
    </source>
</reference>
<keyword evidence="1" id="KW-0812">Transmembrane</keyword>
<feature type="transmembrane region" description="Helical" evidence="1">
    <location>
        <begin position="239"/>
        <end position="266"/>
    </location>
</feature>
<keyword evidence="1" id="KW-1133">Transmembrane helix</keyword>
<feature type="transmembrane region" description="Helical" evidence="1">
    <location>
        <begin position="12"/>
        <end position="36"/>
    </location>
</feature>
<dbReference type="AlphaFoldDB" id="A0AB34KUU0"/>
<feature type="transmembrane region" description="Helical" evidence="1">
    <location>
        <begin position="155"/>
        <end position="178"/>
    </location>
</feature>
<evidence type="ECO:0000256" key="1">
    <source>
        <dbReference type="SAM" id="Phobius"/>
    </source>
</evidence>
<dbReference type="GeneID" id="96005056"/>
<gene>
    <name evidence="2" type="ORF">WHR41_03612</name>
</gene>
<proteinExistence type="predicted"/>
<keyword evidence="1" id="KW-0472">Membrane</keyword>
<protein>
    <submittedName>
        <fullName evidence="2">Uncharacterized protein</fullName>
    </submittedName>
</protein>
<organism evidence="2 3">
    <name type="scientific">Cladosporium halotolerans</name>
    <dbReference type="NCBI Taxonomy" id="1052096"/>
    <lineage>
        <taxon>Eukaryota</taxon>
        <taxon>Fungi</taxon>
        <taxon>Dikarya</taxon>
        <taxon>Ascomycota</taxon>
        <taxon>Pezizomycotina</taxon>
        <taxon>Dothideomycetes</taxon>
        <taxon>Dothideomycetidae</taxon>
        <taxon>Cladosporiales</taxon>
        <taxon>Cladosporiaceae</taxon>
        <taxon>Cladosporium</taxon>
    </lineage>
</organism>
<name>A0AB34KUU0_9PEZI</name>
<sequence>MSLSSAQSAVRGVFALQVVVAVLAFLLTLVITYLAISLFTHRASRHRSNRTSPKGTLAFLLLGILCLAIAQAATAASVALQTDASSPISITHAFSLHYDTTNPNSSPSTTSTNLSFLNAVAFILSTVALNGAVWLHSSHATSNGLAIGQPSWLSIALNTLLLTAMLGTGFASFGLAASSYTPASRYGTVLQADRAARITYTVFRACVVGASTSVSTEAIRRFKQVKNNSSRDAAERPILTRLALLAVPLILLRSAFIVVDIALLWVADTYPTWSAGAQEAVAFLLIIFGPYAELWVFAIVGWGAWGMSKLGSRGREGEYGLVTGEGSEGGGGS</sequence>
<evidence type="ECO:0000313" key="2">
    <source>
        <dbReference type="EMBL" id="KAL1587807.1"/>
    </source>
</evidence>
<feature type="transmembrane region" description="Helical" evidence="1">
    <location>
        <begin position="57"/>
        <end position="80"/>
    </location>
</feature>
<dbReference type="Proteomes" id="UP000803884">
    <property type="component" value="Unassembled WGS sequence"/>
</dbReference>